<feature type="region of interest" description="Disordered" evidence="3">
    <location>
        <begin position="1"/>
        <end position="20"/>
    </location>
</feature>
<dbReference type="RefSeq" id="WP_269425066.1">
    <property type="nucleotide sequence ID" value="NZ_JAPWGY010000012.1"/>
</dbReference>
<reference evidence="5" key="1">
    <citation type="submission" date="2022-12" db="EMBL/GenBank/DDBJ databases">
        <title>Bacterial isolates from different developmental stages of Nematostella vectensis.</title>
        <authorList>
            <person name="Fraune S."/>
        </authorList>
    </citation>
    <scope>NUCLEOTIDE SEQUENCE</scope>
    <source>
        <strain evidence="5">G21630-S1</strain>
    </source>
</reference>
<dbReference type="EMBL" id="JAPWGY010000012">
    <property type="protein sequence ID" value="MCZ4282924.1"/>
    <property type="molecule type" value="Genomic_DNA"/>
</dbReference>
<dbReference type="InterPro" id="IPR004441">
    <property type="entry name" value="rRNA_MeTrfase_TrmH"/>
</dbReference>
<dbReference type="PANTHER" id="PTHR46429:SF1">
    <property type="entry name" value="23S RRNA (GUANOSINE-2'-O-)-METHYLTRANSFERASE RLMB"/>
    <property type="match status" value="1"/>
</dbReference>
<dbReference type="SUPFAM" id="SSF75217">
    <property type="entry name" value="alpha/beta knot"/>
    <property type="match status" value="1"/>
</dbReference>
<dbReference type="Gene3D" id="3.40.1280.10">
    <property type="match status" value="1"/>
</dbReference>
<keyword evidence="6" id="KW-1185">Reference proteome</keyword>
<evidence type="ECO:0000313" key="5">
    <source>
        <dbReference type="EMBL" id="MCZ4282924.1"/>
    </source>
</evidence>
<sequence length="287" mass="30745">MAKPKKLRKKSPTNRSGKRDNAGAGNLWLYGIHAVLAALGNPQRQIKRFVITHETLARLESELSDIERQTERKVTPDVAGNADLIELLPPGAVHQGVACLASALEEVFIEDVLSEIAQEEIADGKQGKEDWEYIHKGRTVLLVLDQVTDPQNVGAILRSAAAFGARAVITTDRNSAQPTGALAKTASGALEVVPYVAVSNLVRALEQIKEAGFWCYGLAGEGEKTLAEALPENGKIALIMGAEGTGMRRLTREHCDMLVSLPTQDAFGVLNVSSAAAVALYETARGK</sequence>
<name>A0ABT4LP70_9PROT</name>
<evidence type="ECO:0000256" key="3">
    <source>
        <dbReference type="SAM" id="MobiDB-lite"/>
    </source>
</evidence>
<keyword evidence="1" id="KW-0489">Methyltransferase</keyword>
<organism evidence="5 6">
    <name type="scientific">Kiloniella laminariae</name>
    <dbReference type="NCBI Taxonomy" id="454162"/>
    <lineage>
        <taxon>Bacteria</taxon>
        <taxon>Pseudomonadati</taxon>
        <taxon>Pseudomonadota</taxon>
        <taxon>Alphaproteobacteria</taxon>
        <taxon>Rhodospirillales</taxon>
        <taxon>Kiloniellaceae</taxon>
        <taxon>Kiloniella</taxon>
    </lineage>
</organism>
<dbReference type="Gene3D" id="3.30.1330.30">
    <property type="match status" value="1"/>
</dbReference>
<dbReference type="InterPro" id="IPR029028">
    <property type="entry name" value="Alpha/beta_knot_MTases"/>
</dbReference>
<dbReference type="InterPro" id="IPR029064">
    <property type="entry name" value="Ribosomal_eL30-like_sf"/>
</dbReference>
<gene>
    <name evidence="5" type="primary">rlmB</name>
    <name evidence="5" type="ORF">O4H49_19220</name>
</gene>
<feature type="domain" description="RNA 2-O ribose methyltransferase substrate binding" evidence="4">
    <location>
        <begin position="28"/>
        <end position="107"/>
    </location>
</feature>
<evidence type="ECO:0000256" key="2">
    <source>
        <dbReference type="ARBA" id="ARBA00022679"/>
    </source>
</evidence>
<dbReference type="InterPro" id="IPR013123">
    <property type="entry name" value="SpoU_subst-bd"/>
</dbReference>
<dbReference type="InterPro" id="IPR029026">
    <property type="entry name" value="tRNA_m1G_MTases_N"/>
</dbReference>
<dbReference type="SMART" id="SM00967">
    <property type="entry name" value="SpoU_sub_bind"/>
    <property type="match status" value="1"/>
</dbReference>
<keyword evidence="2" id="KW-0808">Transferase</keyword>
<dbReference type="CDD" id="cd18103">
    <property type="entry name" value="SpoU-like_RlmB"/>
    <property type="match status" value="1"/>
</dbReference>
<dbReference type="Pfam" id="PF00588">
    <property type="entry name" value="SpoU_methylase"/>
    <property type="match status" value="1"/>
</dbReference>
<dbReference type="SUPFAM" id="SSF55315">
    <property type="entry name" value="L30e-like"/>
    <property type="match status" value="1"/>
</dbReference>
<accession>A0ABT4LP70</accession>
<feature type="compositionally biased region" description="Basic residues" evidence="3">
    <location>
        <begin position="1"/>
        <end position="12"/>
    </location>
</feature>
<proteinExistence type="predicted"/>
<comment type="caution">
    <text evidence="5">The sequence shown here is derived from an EMBL/GenBank/DDBJ whole genome shotgun (WGS) entry which is preliminary data.</text>
</comment>
<dbReference type="InterPro" id="IPR001537">
    <property type="entry name" value="SpoU_MeTrfase"/>
</dbReference>
<dbReference type="Pfam" id="PF08032">
    <property type="entry name" value="SpoU_sub_bind"/>
    <property type="match status" value="1"/>
</dbReference>
<evidence type="ECO:0000313" key="6">
    <source>
        <dbReference type="Proteomes" id="UP001069802"/>
    </source>
</evidence>
<dbReference type="PANTHER" id="PTHR46429">
    <property type="entry name" value="23S RRNA (GUANOSINE-2'-O-)-METHYLTRANSFERASE RLMB"/>
    <property type="match status" value="1"/>
</dbReference>
<evidence type="ECO:0000259" key="4">
    <source>
        <dbReference type="SMART" id="SM00967"/>
    </source>
</evidence>
<dbReference type="NCBIfam" id="TIGR00186">
    <property type="entry name" value="rRNA_methyl_3"/>
    <property type="match status" value="1"/>
</dbReference>
<protein>
    <submittedName>
        <fullName evidence="5">23S rRNA (Guanosine(2251)-2'-O)-methyltransferase RlmB</fullName>
    </submittedName>
</protein>
<dbReference type="Proteomes" id="UP001069802">
    <property type="component" value="Unassembled WGS sequence"/>
</dbReference>
<evidence type="ECO:0000256" key="1">
    <source>
        <dbReference type="ARBA" id="ARBA00022603"/>
    </source>
</evidence>